<dbReference type="EMBL" id="MU274945">
    <property type="protein sequence ID" value="KAI0084281.1"/>
    <property type="molecule type" value="Genomic_DNA"/>
</dbReference>
<dbReference type="Proteomes" id="UP001055072">
    <property type="component" value="Unassembled WGS sequence"/>
</dbReference>
<name>A0ACB8TQT8_9APHY</name>
<accession>A0ACB8TQT8</accession>
<organism evidence="1 2">
    <name type="scientific">Irpex rosettiformis</name>
    <dbReference type="NCBI Taxonomy" id="378272"/>
    <lineage>
        <taxon>Eukaryota</taxon>
        <taxon>Fungi</taxon>
        <taxon>Dikarya</taxon>
        <taxon>Basidiomycota</taxon>
        <taxon>Agaricomycotina</taxon>
        <taxon>Agaricomycetes</taxon>
        <taxon>Polyporales</taxon>
        <taxon>Irpicaceae</taxon>
        <taxon>Irpex</taxon>
    </lineage>
</organism>
<reference evidence="1" key="1">
    <citation type="journal article" date="2021" name="Environ. Microbiol.">
        <title>Gene family expansions and transcriptome signatures uncover fungal adaptations to wood decay.</title>
        <authorList>
            <person name="Hage H."/>
            <person name="Miyauchi S."/>
            <person name="Viragh M."/>
            <person name="Drula E."/>
            <person name="Min B."/>
            <person name="Chaduli D."/>
            <person name="Navarro D."/>
            <person name="Favel A."/>
            <person name="Norest M."/>
            <person name="Lesage-Meessen L."/>
            <person name="Balint B."/>
            <person name="Merenyi Z."/>
            <person name="de Eugenio L."/>
            <person name="Morin E."/>
            <person name="Martinez A.T."/>
            <person name="Baldrian P."/>
            <person name="Stursova M."/>
            <person name="Martinez M.J."/>
            <person name="Novotny C."/>
            <person name="Magnuson J.K."/>
            <person name="Spatafora J.W."/>
            <person name="Maurice S."/>
            <person name="Pangilinan J."/>
            <person name="Andreopoulos W."/>
            <person name="LaButti K."/>
            <person name="Hundley H."/>
            <person name="Na H."/>
            <person name="Kuo A."/>
            <person name="Barry K."/>
            <person name="Lipzen A."/>
            <person name="Henrissat B."/>
            <person name="Riley R."/>
            <person name="Ahrendt S."/>
            <person name="Nagy L.G."/>
            <person name="Grigoriev I.V."/>
            <person name="Martin F."/>
            <person name="Rosso M.N."/>
        </authorList>
    </citation>
    <scope>NUCLEOTIDE SEQUENCE</scope>
    <source>
        <strain evidence="1">CBS 384.51</strain>
    </source>
</reference>
<protein>
    <submittedName>
        <fullName evidence="1">Uncharacterized protein</fullName>
    </submittedName>
</protein>
<comment type="caution">
    <text evidence="1">The sequence shown here is derived from an EMBL/GenBank/DDBJ whole genome shotgun (WGS) entry which is preliminary data.</text>
</comment>
<proteinExistence type="predicted"/>
<gene>
    <name evidence="1" type="ORF">BDY19DRAFT_973441</name>
</gene>
<sequence>MVSTSLTLRLSLLLVPTSLQWAICLSRLLLTPSLSKAVPSPSPRLTSPPGIVDWATSMWTTSSRWCDREWSREWI</sequence>
<evidence type="ECO:0000313" key="2">
    <source>
        <dbReference type="Proteomes" id="UP001055072"/>
    </source>
</evidence>
<evidence type="ECO:0000313" key="1">
    <source>
        <dbReference type="EMBL" id="KAI0084281.1"/>
    </source>
</evidence>
<keyword evidence="2" id="KW-1185">Reference proteome</keyword>